<name>A0A6N6RIM2_9FLAO</name>
<evidence type="ECO:0000313" key="3">
    <source>
        <dbReference type="Proteomes" id="UP000468650"/>
    </source>
</evidence>
<organism evidence="2 3">
    <name type="scientific">Phaeocystidibacter luteus</name>
    <dbReference type="NCBI Taxonomy" id="911197"/>
    <lineage>
        <taxon>Bacteria</taxon>
        <taxon>Pseudomonadati</taxon>
        <taxon>Bacteroidota</taxon>
        <taxon>Flavobacteriia</taxon>
        <taxon>Flavobacteriales</taxon>
        <taxon>Phaeocystidibacteraceae</taxon>
        <taxon>Phaeocystidibacter</taxon>
    </lineage>
</organism>
<keyword evidence="1" id="KW-0732">Signal</keyword>
<comment type="caution">
    <text evidence="2">The sequence shown here is derived from an EMBL/GenBank/DDBJ whole genome shotgun (WGS) entry which is preliminary data.</text>
</comment>
<accession>A0A6N6RIM2</accession>
<feature type="signal peptide" evidence="1">
    <location>
        <begin position="1"/>
        <end position="19"/>
    </location>
</feature>
<dbReference type="EMBL" id="WBVO01000002">
    <property type="protein sequence ID" value="KAB2813826.1"/>
    <property type="molecule type" value="Genomic_DNA"/>
</dbReference>
<dbReference type="AlphaFoldDB" id="A0A6N6RIM2"/>
<reference evidence="2 3" key="1">
    <citation type="submission" date="2019-09" db="EMBL/GenBank/DDBJ databases">
        <title>Genomes of family Cryomorphaceae.</title>
        <authorList>
            <person name="Bowman J.P."/>
        </authorList>
    </citation>
    <scope>NUCLEOTIDE SEQUENCE [LARGE SCALE GENOMIC DNA]</scope>
    <source>
        <strain evidence="2 3">LMG 25704</strain>
    </source>
</reference>
<sequence>MKKVVSLFAVLMGGFVANAQVTTDPPENINPEDSLKIMVDISALDMSLDHNQLLMDAVDAGEDMYIWTWSPVEHPVGHPYVNGIGSQAWKNSNDTLIMKHEGGYVFSWSIIPVDFYETSAANVYAKDISFLVKPKDGGGYGDPDIKSSDLTVAVDPPTTTKDPVYQFPKFVNDSSIVTIVYDNNREPKATMQDLPEGNVFVHITYWTDSDDPIGPGQQYALWTQVGNTPELALREVEPGIFHFTFVPGEFLNDGTTDRIERFTAIIKRGDLNTSAGRNDQSLEVDLEECP</sequence>
<feature type="chain" id="PRO_5026812563" evidence="1">
    <location>
        <begin position="20"/>
        <end position="290"/>
    </location>
</feature>
<keyword evidence="3" id="KW-1185">Reference proteome</keyword>
<proteinExistence type="predicted"/>
<dbReference type="OrthoDB" id="1305498at2"/>
<evidence type="ECO:0000313" key="2">
    <source>
        <dbReference type="EMBL" id="KAB2813826.1"/>
    </source>
</evidence>
<dbReference type="Proteomes" id="UP000468650">
    <property type="component" value="Unassembled WGS sequence"/>
</dbReference>
<evidence type="ECO:0000256" key="1">
    <source>
        <dbReference type="SAM" id="SignalP"/>
    </source>
</evidence>
<protein>
    <submittedName>
        <fullName evidence="2">Uncharacterized protein</fullName>
    </submittedName>
</protein>
<gene>
    <name evidence="2" type="ORF">F8C67_03850</name>
</gene>
<dbReference type="RefSeq" id="WP_151666494.1">
    <property type="nucleotide sequence ID" value="NZ_WBVO01000002.1"/>
</dbReference>